<dbReference type="AlphaFoldDB" id="A0A1S4D5G0"/>
<evidence type="ECO:0000256" key="2">
    <source>
        <dbReference type="ARBA" id="ARBA00022679"/>
    </source>
</evidence>
<dbReference type="STRING" id="4097.A0A1S4D5G0"/>
<organism evidence="4 5">
    <name type="scientific">Nicotiana tabacum</name>
    <name type="common">Common tobacco</name>
    <dbReference type="NCBI Taxonomy" id="4097"/>
    <lineage>
        <taxon>Eukaryota</taxon>
        <taxon>Viridiplantae</taxon>
        <taxon>Streptophyta</taxon>
        <taxon>Embryophyta</taxon>
        <taxon>Tracheophyta</taxon>
        <taxon>Spermatophyta</taxon>
        <taxon>Magnoliopsida</taxon>
        <taxon>eudicotyledons</taxon>
        <taxon>Gunneridae</taxon>
        <taxon>Pentapetalae</taxon>
        <taxon>asterids</taxon>
        <taxon>lamiids</taxon>
        <taxon>Solanales</taxon>
        <taxon>Solanaceae</taxon>
        <taxon>Nicotianoideae</taxon>
        <taxon>Nicotianeae</taxon>
        <taxon>Nicotiana</taxon>
    </lineage>
</organism>
<name>A0A1S4D5G0_TOBAC</name>
<comment type="similarity">
    <text evidence="1">Belongs to the plant acyltransferase family.</text>
</comment>
<gene>
    <name evidence="5" type="primary">LOC107826138</name>
</gene>
<dbReference type="OrthoDB" id="671439at2759"/>
<accession>A0A1S4D5G0</accession>
<dbReference type="InterPro" id="IPR023213">
    <property type="entry name" value="CAT-like_dom_sf"/>
</dbReference>
<dbReference type="GO" id="GO:0016746">
    <property type="term" value="F:acyltransferase activity"/>
    <property type="evidence" value="ECO:0007669"/>
    <property type="project" value="UniProtKB-KW"/>
</dbReference>
<dbReference type="Gene3D" id="3.30.559.10">
    <property type="entry name" value="Chloramphenicol acetyltransferase-like domain"/>
    <property type="match status" value="2"/>
</dbReference>
<reference evidence="4" key="1">
    <citation type="journal article" date="2014" name="Nat. Commun.">
        <title>The tobacco genome sequence and its comparison with those of tomato and potato.</title>
        <authorList>
            <person name="Sierro N."/>
            <person name="Battey J.N."/>
            <person name="Ouadi S."/>
            <person name="Bakaher N."/>
            <person name="Bovet L."/>
            <person name="Willig A."/>
            <person name="Goepfert S."/>
            <person name="Peitsch M.C."/>
            <person name="Ivanov N.V."/>
        </authorList>
    </citation>
    <scope>NUCLEOTIDE SEQUENCE [LARGE SCALE GENOMIC DNA]</scope>
</reference>
<dbReference type="KEGG" id="nta:107826138"/>
<reference evidence="5" key="2">
    <citation type="submission" date="2025-08" db="UniProtKB">
        <authorList>
            <consortium name="RefSeq"/>
        </authorList>
    </citation>
    <scope>IDENTIFICATION</scope>
</reference>
<keyword evidence="4" id="KW-1185">Reference proteome</keyword>
<dbReference type="SMR" id="A0A1S4D5G0"/>
<dbReference type="GeneID" id="107826138"/>
<dbReference type="RefSeq" id="XP_016508573.1">
    <property type="nucleotide sequence ID" value="XM_016653087.1"/>
</dbReference>
<dbReference type="PANTHER" id="PTHR31623">
    <property type="entry name" value="F21J9.9"/>
    <property type="match status" value="1"/>
</dbReference>
<dbReference type="PaxDb" id="4097-A0A1S4D5G0"/>
<evidence type="ECO:0000313" key="4">
    <source>
        <dbReference type="Proteomes" id="UP000790787"/>
    </source>
</evidence>
<protein>
    <submittedName>
        <fullName evidence="5">Acetyl-CoA-benzylalcohol acetyltransferase-like</fullName>
    </submittedName>
</protein>
<dbReference type="OMA" id="EREHMPL"/>
<evidence type="ECO:0000256" key="1">
    <source>
        <dbReference type="ARBA" id="ARBA00009861"/>
    </source>
</evidence>
<keyword evidence="2" id="KW-0808">Transferase</keyword>
<sequence length="448" mass="50969">MESGLQIEIISTKLIKPLLPTPKHLQNYKLSFFDQLAEREHMPHVLFYPRDNSSIIEYDKFDEKLEQSLSRILTHVYPAAGRLSKDQLSIDCLDQGVTFTKAKVNCQFDDFINQVKKDLNLAMFLVPKGIKDLSDADFDMTSLVVAQVTEFQCGGLALSVSASHPVMDGFSNFKFVYEWAKVCKFGILVEEINFLSFNFGDIFPARDLSSIFPPRIYPKNSDEKFVGKRFFIDEITMSGLRENLTSAMDSGELSFKPSRVEMITAILWRALIRVSEAKHGYLRPSLVYFPVNLRGKISLPLKENAFGNFVIDAPILFVPGEKKMELHDFVTLIRNSVQKTIAACAKGSADDIVVAVANSYKEYFLSQEWGTGNDEVDKCIISSLCKFPIHEADFGWGKPSLMHFGLRDYHTCWMYDAECGSICVQVDLKESYMHLFECNHDIKTFTKF</sequence>
<dbReference type="Pfam" id="PF02458">
    <property type="entry name" value="Transferase"/>
    <property type="match status" value="1"/>
</dbReference>
<dbReference type="Proteomes" id="UP000790787">
    <property type="component" value="Chromosome 20"/>
</dbReference>
<proteinExistence type="inferred from homology"/>
<evidence type="ECO:0000256" key="3">
    <source>
        <dbReference type="ARBA" id="ARBA00023315"/>
    </source>
</evidence>
<evidence type="ECO:0000313" key="5">
    <source>
        <dbReference type="RefSeq" id="XP_016508573.1"/>
    </source>
</evidence>
<dbReference type="PANTHER" id="PTHR31623:SF104">
    <property type="entry name" value="ACETYL-COA-BENZYLALCOHOL ACETYLTRANSFERASE-LIKE"/>
    <property type="match status" value="1"/>
</dbReference>
<keyword evidence="3" id="KW-0012">Acyltransferase</keyword>